<accession>A0A6J4KXA5</accession>
<feature type="region of interest" description="Disordered" evidence="1">
    <location>
        <begin position="1"/>
        <end position="84"/>
    </location>
</feature>
<sequence>SARHHLRARPRRGCAARARRRGDGPAASPVVPRAARGHVAARGRAGDRHRAGRPLLRADRRPRGHPGPPGRLQRHRRGQPGASV</sequence>
<feature type="non-terminal residue" evidence="2">
    <location>
        <position position="1"/>
    </location>
</feature>
<reference evidence="2" key="1">
    <citation type="submission" date="2020-02" db="EMBL/GenBank/DDBJ databases">
        <authorList>
            <person name="Meier V. D."/>
        </authorList>
    </citation>
    <scope>NUCLEOTIDE SEQUENCE</scope>
    <source>
        <strain evidence="2">AVDCRST_MAG24</strain>
    </source>
</reference>
<feature type="compositionally biased region" description="Basic residues" evidence="1">
    <location>
        <begin position="1"/>
        <end position="20"/>
    </location>
</feature>
<dbReference type="AlphaFoldDB" id="A0A6J4KXA5"/>
<dbReference type="EMBL" id="CADCUF010000020">
    <property type="protein sequence ID" value="CAA9317414.1"/>
    <property type="molecule type" value="Genomic_DNA"/>
</dbReference>
<evidence type="ECO:0000256" key="1">
    <source>
        <dbReference type="SAM" id="MobiDB-lite"/>
    </source>
</evidence>
<organism evidence="2">
    <name type="scientific">uncultured Nocardioidaceae bacterium</name>
    <dbReference type="NCBI Taxonomy" id="253824"/>
    <lineage>
        <taxon>Bacteria</taxon>
        <taxon>Bacillati</taxon>
        <taxon>Actinomycetota</taxon>
        <taxon>Actinomycetes</taxon>
        <taxon>Propionibacteriales</taxon>
        <taxon>Nocardioidaceae</taxon>
        <taxon>environmental samples</taxon>
    </lineage>
</organism>
<protein>
    <submittedName>
        <fullName evidence="2">Phosphate transport system regulatory protein PhoU</fullName>
    </submittedName>
</protein>
<feature type="non-terminal residue" evidence="2">
    <location>
        <position position="84"/>
    </location>
</feature>
<evidence type="ECO:0000313" key="2">
    <source>
        <dbReference type="EMBL" id="CAA9317414.1"/>
    </source>
</evidence>
<name>A0A6J4KXA5_9ACTN</name>
<gene>
    <name evidence="2" type="ORF">AVDCRST_MAG24-164</name>
</gene>
<feature type="compositionally biased region" description="Low complexity" evidence="1">
    <location>
        <begin position="24"/>
        <end position="34"/>
    </location>
</feature>
<proteinExistence type="predicted"/>